<dbReference type="RefSeq" id="WP_154368810.1">
    <property type="nucleotide sequence ID" value="NZ_WKJM01000026.1"/>
</dbReference>
<evidence type="ECO:0000313" key="1">
    <source>
        <dbReference type="EMBL" id="MRX10923.1"/>
    </source>
</evidence>
<comment type="caution">
    <text evidence="1">The sequence shown here is derived from an EMBL/GenBank/DDBJ whole genome shotgun (WGS) entry which is preliminary data.</text>
</comment>
<sequence length="153" mass="17958">MNDIPESEARGLLSRRTFCEMDGDWIPEKIQPGTFTISAGLTDEDGVGTMMQVKLFFRRSYKTGMVNYVFSVFKRTPYSLERVYQLDIRQCRKRIKNRHDLSHEHIGKLRLTGAPEWAQWQFEDILEYFSNATNVVFSVGPVYPEHFELRGER</sequence>
<reference evidence="1 2" key="1">
    <citation type="submission" date="2019-11" db="EMBL/GenBank/DDBJ databases">
        <title>Novel species isolated from a subtropical stream in China.</title>
        <authorList>
            <person name="Lu H."/>
        </authorList>
    </citation>
    <scope>NUCLEOTIDE SEQUENCE [LARGE SCALE GENOMIC DNA]</scope>
    <source>
        <strain evidence="1 2">FT25W</strain>
    </source>
</reference>
<gene>
    <name evidence="1" type="ORF">GJ697_24175</name>
</gene>
<dbReference type="AlphaFoldDB" id="A0A6L5QM75"/>
<dbReference type="EMBL" id="WKJM01000026">
    <property type="protein sequence ID" value="MRX10923.1"/>
    <property type="molecule type" value="Genomic_DNA"/>
</dbReference>
<evidence type="ECO:0000313" key="2">
    <source>
        <dbReference type="Proteomes" id="UP000481037"/>
    </source>
</evidence>
<proteinExistence type="predicted"/>
<accession>A0A6L5QM75</accession>
<organism evidence="1 2">
    <name type="scientific">Duganella alba</name>
    <dbReference type="NCBI Taxonomy" id="2666081"/>
    <lineage>
        <taxon>Bacteria</taxon>
        <taxon>Pseudomonadati</taxon>
        <taxon>Pseudomonadota</taxon>
        <taxon>Betaproteobacteria</taxon>
        <taxon>Burkholderiales</taxon>
        <taxon>Oxalobacteraceae</taxon>
        <taxon>Telluria group</taxon>
        <taxon>Duganella</taxon>
    </lineage>
</organism>
<keyword evidence="2" id="KW-1185">Reference proteome</keyword>
<name>A0A6L5QM75_9BURK</name>
<dbReference type="Proteomes" id="UP000481037">
    <property type="component" value="Unassembled WGS sequence"/>
</dbReference>
<protein>
    <submittedName>
        <fullName evidence="1">Uncharacterized protein</fullName>
    </submittedName>
</protein>